<dbReference type="PROSITE" id="PS50931">
    <property type="entry name" value="HTH_LYSR"/>
    <property type="match status" value="1"/>
</dbReference>
<dbReference type="SUPFAM" id="SSF53850">
    <property type="entry name" value="Periplasmic binding protein-like II"/>
    <property type="match status" value="1"/>
</dbReference>
<evidence type="ECO:0000256" key="4">
    <source>
        <dbReference type="ARBA" id="ARBA00023163"/>
    </source>
</evidence>
<evidence type="ECO:0000313" key="6">
    <source>
        <dbReference type="EMBL" id="PWF49277.1"/>
    </source>
</evidence>
<evidence type="ECO:0000313" key="7">
    <source>
        <dbReference type="Proteomes" id="UP000241421"/>
    </source>
</evidence>
<dbReference type="Gene3D" id="3.40.190.290">
    <property type="match status" value="1"/>
</dbReference>
<evidence type="ECO:0000256" key="1">
    <source>
        <dbReference type="ARBA" id="ARBA00009437"/>
    </source>
</evidence>
<keyword evidence="7" id="KW-1185">Reference proteome</keyword>
<dbReference type="Pfam" id="PF00126">
    <property type="entry name" value="HTH_1"/>
    <property type="match status" value="1"/>
</dbReference>
<keyword evidence="2" id="KW-0805">Transcription regulation</keyword>
<dbReference type="PANTHER" id="PTHR30537">
    <property type="entry name" value="HTH-TYPE TRANSCRIPTIONAL REGULATOR"/>
    <property type="match status" value="1"/>
</dbReference>
<dbReference type="InterPro" id="IPR000847">
    <property type="entry name" value="LysR_HTH_N"/>
</dbReference>
<proteinExistence type="inferred from homology"/>
<reference evidence="6 7" key="1">
    <citation type="submission" date="2018-04" db="EMBL/GenBank/DDBJ databases">
        <title>Massilia violaceinigra sp. nov., a novel purple-pigmented bacterium isolated from Tianshan glacier, Xinjiang, China.</title>
        <authorList>
            <person name="Wang H."/>
        </authorList>
    </citation>
    <scope>NUCLEOTIDE SEQUENCE [LARGE SCALE GENOMIC DNA]</scope>
    <source>
        <strain evidence="6 7">B448-2</strain>
    </source>
</reference>
<dbReference type="GO" id="GO:0006351">
    <property type="term" value="P:DNA-templated transcription"/>
    <property type="evidence" value="ECO:0007669"/>
    <property type="project" value="TreeGrafter"/>
</dbReference>
<protein>
    <submittedName>
        <fullName evidence="6">LysR family transcriptional regulator</fullName>
    </submittedName>
</protein>
<dbReference type="SUPFAM" id="SSF46785">
    <property type="entry name" value="Winged helix' DNA-binding domain"/>
    <property type="match status" value="1"/>
</dbReference>
<dbReference type="InterPro" id="IPR036390">
    <property type="entry name" value="WH_DNA-bd_sf"/>
</dbReference>
<evidence type="ECO:0000256" key="2">
    <source>
        <dbReference type="ARBA" id="ARBA00023015"/>
    </source>
</evidence>
<dbReference type="PANTHER" id="PTHR30537:SF3">
    <property type="entry name" value="TRANSCRIPTIONAL REGULATORY PROTEIN"/>
    <property type="match status" value="1"/>
</dbReference>
<dbReference type="GO" id="GO:0043565">
    <property type="term" value="F:sequence-specific DNA binding"/>
    <property type="evidence" value="ECO:0007669"/>
    <property type="project" value="TreeGrafter"/>
</dbReference>
<dbReference type="InterPro" id="IPR058163">
    <property type="entry name" value="LysR-type_TF_proteobact-type"/>
</dbReference>
<comment type="caution">
    <text evidence="6">The sequence shown here is derived from an EMBL/GenBank/DDBJ whole genome shotgun (WGS) entry which is preliminary data.</text>
</comment>
<dbReference type="Pfam" id="PF03466">
    <property type="entry name" value="LysR_substrate"/>
    <property type="match status" value="1"/>
</dbReference>
<comment type="similarity">
    <text evidence="1">Belongs to the LysR transcriptional regulatory family.</text>
</comment>
<accession>A0A2U2HP44</accession>
<evidence type="ECO:0000259" key="5">
    <source>
        <dbReference type="PROSITE" id="PS50931"/>
    </source>
</evidence>
<dbReference type="InterPro" id="IPR005119">
    <property type="entry name" value="LysR_subst-bd"/>
</dbReference>
<dbReference type="AlphaFoldDB" id="A0A2U2HP44"/>
<gene>
    <name evidence="6" type="ORF">C7C56_007370</name>
</gene>
<evidence type="ECO:0000256" key="3">
    <source>
        <dbReference type="ARBA" id="ARBA00023125"/>
    </source>
</evidence>
<dbReference type="Proteomes" id="UP000241421">
    <property type="component" value="Unassembled WGS sequence"/>
</dbReference>
<organism evidence="6 7">
    <name type="scientific">Massilia glaciei</name>
    <dbReference type="NCBI Taxonomy" id="1524097"/>
    <lineage>
        <taxon>Bacteria</taxon>
        <taxon>Pseudomonadati</taxon>
        <taxon>Pseudomonadota</taxon>
        <taxon>Betaproteobacteria</taxon>
        <taxon>Burkholderiales</taxon>
        <taxon>Oxalobacteraceae</taxon>
        <taxon>Telluria group</taxon>
        <taxon>Massilia</taxon>
    </lineage>
</organism>
<keyword evidence="4" id="KW-0804">Transcription</keyword>
<sequence>MDKPEPEWNLYRAFLAVLQAGSLSGAARELGMAQPTVGRHIDALEQALGCALFARSQHGFLPTHQALQLRPYAESLAATASAFLRAATGEAEGARGTVRVSASETVGCELLPPILARLHRAHPDLRIELALSNRMHDPLPREADIAVRLQRPEQEGLHARRVGAVELGLHAHADYLARRGAPATLAQLRGHALIGVDHETAFSRGLGHRLGELKRDDFALRADSGQARMAALRAGYGIGVCQAGLAAREPELVRLLPDLFSVKLDTWVAMHEDLRESKRCGVVYTAIADGLAAQV</sequence>
<feature type="domain" description="HTH lysR-type" evidence="5">
    <location>
        <begin position="6"/>
        <end position="63"/>
    </location>
</feature>
<dbReference type="Gene3D" id="1.10.10.10">
    <property type="entry name" value="Winged helix-like DNA-binding domain superfamily/Winged helix DNA-binding domain"/>
    <property type="match status" value="1"/>
</dbReference>
<dbReference type="RefSeq" id="WP_106756808.1">
    <property type="nucleotide sequence ID" value="NZ_PXWF02000099.1"/>
</dbReference>
<dbReference type="PRINTS" id="PR00039">
    <property type="entry name" value="HTHLYSR"/>
</dbReference>
<dbReference type="InterPro" id="IPR036388">
    <property type="entry name" value="WH-like_DNA-bd_sf"/>
</dbReference>
<keyword evidence="3" id="KW-0238">DNA-binding</keyword>
<name>A0A2U2HP44_9BURK</name>
<dbReference type="GO" id="GO:0003700">
    <property type="term" value="F:DNA-binding transcription factor activity"/>
    <property type="evidence" value="ECO:0007669"/>
    <property type="project" value="InterPro"/>
</dbReference>
<dbReference type="EMBL" id="PXWF02000099">
    <property type="protein sequence ID" value="PWF49277.1"/>
    <property type="molecule type" value="Genomic_DNA"/>
</dbReference>
<dbReference type="OrthoDB" id="9072091at2"/>